<evidence type="ECO:0000259" key="1">
    <source>
        <dbReference type="Pfam" id="PF00685"/>
    </source>
</evidence>
<dbReference type="GO" id="GO:0008146">
    <property type="term" value="F:sulfotransferase activity"/>
    <property type="evidence" value="ECO:0007669"/>
    <property type="project" value="InterPro"/>
</dbReference>
<dbReference type="SUPFAM" id="SSF52540">
    <property type="entry name" value="P-loop containing nucleoside triphosphate hydrolases"/>
    <property type="match status" value="1"/>
</dbReference>
<accession>A0A1E7FBW5</accession>
<proteinExistence type="predicted"/>
<organism evidence="2 3">
    <name type="scientific">Fragilariopsis cylindrus CCMP1102</name>
    <dbReference type="NCBI Taxonomy" id="635003"/>
    <lineage>
        <taxon>Eukaryota</taxon>
        <taxon>Sar</taxon>
        <taxon>Stramenopiles</taxon>
        <taxon>Ochrophyta</taxon>
        <taxon>Bacillariophyta</taxon>
        <taxon>Bacillariophyceae</taxon>
        <taxon>Bacillariophycidae</taxon>
        <taxon>Bacillariales</taxon>
        <taxon>Bacillariaceae</taxon>
        <taxon>Fragilariopsis</taxon>
    </lineage>
</organism>
<dbReference type="KEGG" id="fcy:FRACYDRAFT_187600"/>
<dbReference type="InterPro" id="IPR027417">
    <property type="entry name" value="P-loop_NTPase"/>
</dbReference>
<dbReference type="AlphaFoldDB" id="A0A1E7FBW5"/>
<reference evidence="2 3" key="1">
    <citation type="submission" date="2016-09" db="EMBL/GenBank/DDBJ databases">
        <title>Extensive genetic diversity and differential bi-allelic expression allows diatom success in the polar Southern Ocean.</title>
        <authorList>
            <consortium name="DOE Joint Genome Institute"/>
            <person name="Mock T."/>
            <person name="Otillar R.P."/>
            <person name="Strauss J."/>
            <person name="Dupont C."/>
            <person name="Frickenhaus S."/>
            <person name="Maumus F."/>
            <person name="Mcmullan M."/>
            <person name="Sanges R."/>
            <person name="Schmutz J."/>
            <person name="Toseland A."/>
            <person name="Valas R."/>
            <person name="Veluchamy A."/>
            <person name="Ward B.J."/>
            <person name="Allen A."/>
            <person name="Barry K."/>
            <person name="Falciatore A."/>
            <person name="Ferrante M."/>
            <person name="Fortunato A.E."/>
            <person name="Gloeckner G."/>
            <person name="Gruber A."/>
            <person name="Hipkin R."/>
            <person name="Janech M."/>
            <person name="Kroth P."/>
            <person name="Leese F."/>
            <person name="Lindquist E."/>
            <person name="Lyon B.R."/>
            <person name="Martin J."/>
            <person name="Mayer C."/>
            <person name="Parker M."/>
            <person name="Quesneville H."/>
            <person name="Raymond J."/>
            <person name="Uhlig C."/>
            <person name="Valentin K.U."/>
            <person name="Worden A.Z."/>
            <person name="Armbrust E.V."/>
            <person name="Bowler C."/>
            <person name="Green B."/>
            <person name="Moulton V."/>
            <person name="Van Oosterhout C."/>
            <person name="Grigoriev I."/>
        </authorList>
    </citation>
    <scope>NUCLEOTIDE SEQUENCE [LARGE SCALE GENOMIC DNA]</scope>
    <source>
        <strain evidence="2 3">CCMP1102</strain>
    </source>
</reference>
<dbReference type="Gene3D" id="3.40.50.300">
    <property type="entry name" value="P-loop containing nucleotide triphosphate hydrolases"/>
    <property type="match status" value="1"/>
</dbReference>
<feature type="domain" description="Sulfotransferase" evidence="1">
    <location>
        <begin position="1"/>
        <end position="252"/>
    </location>
</feature>
<protein>
    <recommendedName>
        <fullName evidence="1">Sulfotransferase domain-containing protein</fullName>
    </recommendedName>
</protein>
<evidence type="ECO:0000313" key="2">
    <source>
        <dbReference type="EMBL" id="OEU15651.1"/>
    </source>
</evidence>
<dbReference type="EMBL" id="KV784359">
    <property type="protein sequence ID" value="OEU15651.1"/>
    <property type="molecule type" value="Genomic_DNA"/>
</dbReference>
<name>A0A1E7FBW5_9STRA</name>
<dbReference type="Pfam" id="PF00685">
    <property type="entry name" value="Sulfotransfer_1"/>
    <property type="match status" value="1"/>
</dbReference>
<keyword evidence="3" id="KW-1185">Reference proteome</keyword>
<sequence length="301" mass="34993">MSFPNSGTTYTNHLIQDYTNTTTATNYGHEQSTKETSISVLPNSTDGPFFRYPTWTIPPAYILTKTHCGGECDACHTPGSKEYNDTIDAFEVACCSGKRIFNNTKVKTTYSLDIPKRAVHLIRNPFDNIVARLHLKERRWARFEGKDNNQSDKYEERLDLFNNTKEGFHAYCKFRDKRSFKQEMRYRLLNDTLLDYAKDVPCYAEFITYTKWHNHAIQLVEKKGIPVLTLFYEDYASDWDENVNRLLSFLLLSPANDGTATEFILGKQYDEFYVEKEKLAAIKLLQALASSELWDILQRYL</sequence>
<dbReference type="OrthoDB" id="38831at2759"/>
<dbReference type="Proteomes" id="UP000095751">
    <property type="component" value="Unassembled WGS sequence"/>
</dbReference>
<dbReference type="InParanoid" id="A0A1E7FBW5"/>
<gene>
    <name evidence="2" type="ORF">FRACYDRAFT_187600</name>
</gene>
<evidence type="ECO:0000313" key="3">
    <source>
        <dbReference type="Proteomes" id="UP000095751"/>
    </source>
</evidence>
<dbReference type="InterPro" id="IPR000863">
    <property type="entry name" value="Sulfotransferase_dom"/>
</dbReference>